<feature type="non-terminal residue" evidence="1">
    <location>
        <position position="24"/>
    </location>
</feature>
<dbReference type="AlphaFoldDB" id="A0A382UPL7"/>
<organism evidence="1">
    <name type="scientific">marine metagenome</name>
    <dbReference type="NCBI Taxonomy" id="408172"/>
    <lineage>
        <taxon>unclassified sequences</taxon>
        <taxon>metagenomes</taxon>
        <taxon>ecological metagenomes</taxon>
    </lineage>
</organism>
<accession>A0A382UPL7</accession>
<evidence type="ECO:0000313" key="1">
    <source>
        <dbReference type="EMBL" id="SVD35621.1"/>
    </source>
</evidence>
<name>A0A382UPL7_9ZZZZ</name>
<reference evidence="1" key="1">
    <citation type="submission" date="2018-05" db="EMBL/GenBank/DDBJ databases">
        <authorList>
            <person name="Lanie J.A."/>
            <person name="Ng W.-L."/>
            <person name="Kazmierczak K.M."/>
            <person name="Andrzejewski T.M."/>
            <person name="Davidsen T.M."/>
            <person name="Wayne K.J."/>
            <person name="Tettelin H."/>
            <person name="Glass J.I."/>
            <person name="Rusch D."/>
            <person name="Podicherti R."/>
            <person name="Tsui H.-C.T."/>
            <person name="Winkler M.E."/>
        </authorList>
    </citation>
    <scope>NUCLEOTIDE SEQUENCE</scope>
</reference>
<protein>
    <submittedName>
        <fullName evidence="1">Uncharacterized protein</fullName>
    </submittedName>
</protein>
<gene>
    <name evidence="1" type="ORF">METZ01_LOCUS388475</name>
</gene>
<dbReference type="EMBL" id="UINC01145470">
    <property type="protein sequence ID" value="SVD35621.1"/>
    <property type="molecule type" value="Genomic_DNA"/>
</dbReference>
<sequence>MVLGLTNHLLSILFYQLERTWKGI</sequence>
<proteinExistence type="predicted"/>